<name>K3V9B1_FUSPC</name>
<feature type="region of interest" description="Disordered" evidence="1">
    <location>
        <begin position="45"/>
        <end position="69"/>
    </location>
</feature>
<gene>
    <name evidence="2" type="ORF">FPSE_09459</name>
</gene>
<dbReference type="EMBL" id="AFNW01000311">
    <property type="protein sequence ID" value="EKJ70242.1"/>
    <property type="molecule type" value="Genomic_DNA"/>
</dbReference>
<dbReference type="GeneID" id="20368076"/>
<protein>
    <submittedName>
        <fullName evidence="2">Uncharacterized protein</fullName>
    </submittedName>
</protein>
<dbReference type="Proteomes" id="UP000007978">
    <property type="component" value="Chromosome 2"/>
</dbReference>
<dbReference type="KEGG" id="fpu:FPSE_09459"/>
<proteinExistence type="predicted"/>
<organism evidence="2 3">
    <name type="scientific">Fusarium pseudograminearum (strain CS3096)</name>
    <name type="common">Wheat and barley crown-rot fungus</name>
    <dbReference type="NCBI Taxonomy" id="1028729"/>
    <lineage>
        <taxon>Eukaryota</taxon>
        <taxon>Fungi</taxon>
        <taxon>Dikarya</taxon>
        <taxon>Ascomycota</taxon>
        <taxon>Pezizomycotina</taxon>
        <taxon>Sordariomycetes</taxon>
        <taxon>Hypocreomycetidae</taxon>
        <taxon>Hypocreales</taxon>
        <taxon>Nectriaceae</taxon>
        <taxon>Fusarium</taxon>
    </lineage>
</organism>
<dbReference type="HOGENOM" id="CLU_2776053_0_0_1"/>
<keyword evidence="3" id="KW-1185">Reference proteome</keyword>
<feature type="compositionally biased region" description="Basic and acidic residues" evidence="1">
    <location>
        <begin position="46"/>
        <end position="56"/>
    </location>
</feature>
<evidence type="ECO:0000256" key="1">
    <source>
        <dbReference type="SAM" id="MobiDB-lite"/>
    </source>
</evidence>
<sequence length="69" mass="8203">MNYAFRPRETEFIAYMRERSQRLPIALIKPSNTFQAELRFPPSENRVVDEGRDSHLQKTTRRLAVQHDS</sequence>
<reference evidence="2 3" key="1">
    <citation type="journal article" date="2012" name="PLoS Pathog.">
        <title>Comparative pathogenomics reveals horizontally acquired novel virulence genes in fungi infecting cereal hosts.</title>
        <authorList>
            <person name="Gardiner D.M."/>
            <person name="McDonald M.C."/>
            <person name="Covarelli L."/>
            <person name="Solomon P.S."/>
            <person name="Rusu A.G."/>
            <person name="Marshall M."/>
            <person name="Kazan K."/>
            <person name="Chakraborty S."/>
            <person name="McDonald B.A."/>
            <person name="Manners J.M."/>
        </authorList>
    </citation>
    <scope>NUCLEOTIDE SEQUENCE [LARGE SCALE GENOMIC DNA]</scope>
    <source>
        <strain evidence="2 3">CS3096</strain>
    </source>
</reference>
<evidence type="ECO:0000313" key="2">
    <source>
        <dbReference type="EMBL" id="EKJ70242.1"/>
    </source>
</evidence>
<dbReference type="AlphaFoldDB" id="K3V9B1"/>
<comment type="caution">
    <text evidence="2">The sequence shown here is derived from an EMBL/GenBank/DDBJ whole genome shotgun (WGS) entry which is preliminary data.</text>
</comment>
<accession>K3V9B1</accession>
<dbReference type="RefSeq" id="XP_009260851.1">
    <property type="nucleotide sequence ID" value="XM_009262576.1"/>
</dbReference>
<evidence type="ECO:0000313" key="3">
    <source>
        <dbReference type="Proteomes" id="UP000007978"/>
    </source>
</evidence>